<evidence type="ECO:0000256" key="2">
    <source>
        <dbReference type="ARBA" id="ARBA00022898"/>
    </source>
</evidence>
<keyword evidence="5" id="KW-0804">Transcription</keyword>
<dbReference type="STRING" id="357809.Cphy_1297"/>
<dbReference type="Proteomes" id="UP000000370">
    <property type="component" value="Chromosome"/>
</dbReference>
<dbReference type="GO" id="GO:0030170">
    <property type="term" value="F:pyridoxal phosphate binding"/>
    <property type="evidence" value="ECO:0007669"/>
    <property type="project" value="InterPro"/>
</dbReference>
<dbReference type="EMBL" id="CP000885">
    <property type="protein sequence ID" value="ABX41675.1"/>
    <property type="molecule type" value="Genomic_DNA"/>
</dbReference>
<accession>A9KNS4</accession>
<keyword evidence="2" id="KW-0663">Pyridoxal phosphate</keyword>
<dbReference type="PANTHER" id="PTHR46577">
    <property type="entry name" value="HTH-TYPE TRANSCRIPTIONAL REGULATORY PROTEIN GABR"/>
    <property type="match status" value="1"/>
</dbReference>
<dbReference type="CDD" id="cd00609">
    <property type="entry name" value="AAT_like"/>
    <property type="match status" value="1"/>
</dbReference>
<evidence type="ECO:0000256" key="5">
    <source>
        <dbReference type="ARBA" id="ARBA00023163"/>
    </source>
</evidence>
<dbReference type="InterPro" id="IPR036388">
    <property type="entry name" value="WH-like_DNA-bd_sf"/>
</dbReference>
<dbReference type="PROSITE" id="PS50949">
    <property type="entry name" value="HTH_GNTR"/>
    <property type="match status" value="1"/>
</dbReference>
<dbReference type="SUPFAM" id="SSF46785">
    <property type="entry name" value="Winged helix' DNA-binding domain"/>
    <property type="match status" value="1"/>
</dbReference>
<dbReference type="RefSeq" id="WP_012199329.1">
    <property type="nucleotide sequence ID" value="NC_010001.1"/>
</dbReference>
<evidence type="ECO:0000256" key="4">
    <source>
        <dbReference type="ARBA" id="ARBA00023125"/>
    </source>
</evidence>
<evidence type="ECO:0000256" key="1">
    <source>
        <dbReference type="ARBA" id="ARBA00005384"/>
    </source>
</evidence>
<keyword evidence="8" id="KW-1185">Reference proteome</keyword>
<evidence type="ECO:0000256" key="3">
    <source>
        <dbReference type="ARBA" id="ARBA00023015"/>
    </source>
</evidence>
<dbReference type="InterPro" id="IPR000524">
    <property type="entry name" value="Tscrpt_reg_HTH_GntR"/>
</dbReference>
<dbReference type="PANTHER" id="PTHR46577:SF1">
    <property type="entry name" value="HTH-TYPE TRANSCRIPTIONAL REGULATORY PROTEIN GABR"/>
    <property type="match status" value="1"/>
</dbReference>
<dbReference type="InterPro" id="IPR051446">
    <property type="entry name" value="HTH_trans_reg/aminotransferase"/>
</dbReference>
<dbReference type="AlphaFoldDB" id="A9KNS4"/>
<evidence type="ECO:0000313" key="8">
    <source>
        <dbReference type="Proteomes" id="UP000000370"/>
    </source>
</evidence>
<dbReference type="InterPro" id="IPR015424">
    <property type="entry name" value="PyrdxlP-dep_Trfase"/>
</dbReference>
<evidence type="ECO:0000313" key="7">
    <source>
        <dbReference type="EMBL" id="ABX41675.1"/>
    </source>
</evidence>
<dbReference type="CDD" id="cd07377">
    <property type="entry name" value="WHTH_GntR"/>
    <property type="match status" value="1"/>
</dbReference>
<dbReference type="Pfam" id="PF00392">
    <property type="entry name" value="GntR"/>
    <property type="match status" value="1"/>
</dbReference>
<dbReference type="Gene3D" id="1.10.10.10">
    <property type="entry name" value="Winged helix-like DNA-binding domain superfamily/Winged helix DNA-binding domain"/>
    <property type="match status" value="1"/>
</dbReference>
<organism evidence="7 8">
    <name type="scientific">Lachnoclostridium phytofermentans (strain ATCC 700394 / DSM 18823 / ISDg)</name>
    <name type="common">Clostridium phytofermentans</name>
    <dbReference type="NCBI Taxonomy" id="357809"/>
    <lineage>
        <taxon>Bacteria</taxon>
        <taxon>Bacillati</taxon>
        <taxon>Bacillota</taxon>
        <taxon>Clostridia</taxon>
        <taxon>Lachnospirales</taxon>
        <taxon>Lachnospiraceae</taxon>
    </lineage>
</organism>
<dbReference type="InterPro" id="IPR015421">
    <property type="entry name" value="PyrdxlP-dep_Trfase_major"/>
</dbReference>
<reference evidence="8" key="1">
    <citation type="submission" date="2007-11" db="EMBL/GenBank/DDBJ databases">
        <title>Complete genome sequence of Clostridium phytofermentans ISDg.</title>
        <authorList>
            <person name="Leschine S.B."/>
            <person name="Warnick T.A."/>
            <person name="Blanchard J.L."/>
            <person name="Schnell D.J."/>
            <person name="Petit E.L."/>
            <person name="LaTouf W.G."/>
            <person name="Copeland A."/>
            <person name="Lucas S."/>
            <person name="Lapidus A."/>
            <person name="Barry K."/>
            <person name="Glavina del Rio T."/>
            <person name="Dalin E."/>
            <person name="Tice H."/>
            <person name="Pitluck S."/>
            <person name="Kiss H."/>
            <person name="Brettin T."/>
            <person name="Bruce D."/>
            <person name="Detter J.C."/>
            <person name="Han C."/>
            <person name="Kuske C."/>
            <person name="Schmutz J."/>
            <person name="Larimer F."/>
            <person name="Land M."/>
            <person name="Hauser L."/>
            <person name="Kyrpides N."/>
            <person name="Kim E.A."/>
            <person name="Richardson P."/>
        </authorList>
    </citation>
    <scope>NUCLEOTIDE SEQUENCE [LARGE SCALE GENOMIC DNA]</scope>
    <source>
        <strain evidence="8">ATCC 700394 / DSM 18823 / ISDg</strain>
    </source>
</reference>
<dbReference type="eggNOG" id="COG1167">
    <property type="taxonomic scope" value="Bacteria"/>
</dbReference>
<dbReference type="InterPro" id="IPR004839">
    <property type="entry name" value="Aminotransferase_I/II_large"/>
</dbReference>
<dbReference type="Gene3D" id="3.40.640.10">
    <property type="entry name" value="Type I PLP-dependent aspartate aminotransferase-like (Major domain)"/>
    <property type="match status" value="1"/>
</dbReference>
<gene>
    <name evidence="7" type="ordered locus">Cphy_1297</name>
</gene>
<keyword evidence="4" id="KW-0238">DNA-binding</keyword>
<dbReference type="Pfam" id="PF00155">
    <property type="entry name" value="Aminotran_1_2"/>
    <property type="match status" value="1"/>
</dbReference>
<dbReference type="HOGENOM" id="CLU_017584_0_1_9"/>
<dbReference type="GO" id="GO:0003700">
    <property type="term" value="F:DNA-binding transcription factor activity"/>
    <property type="evidence" value="ECO:0007669"/>
    <property type="project" value="InterPro"/>
</dbReference>
<dbReference type="GO" id="GO:0003677">
    <property type="term" value="F:DNA binding"/>
    <property type="evidence" value="ECO:0007669"/>
    <property type="project" value="UniProtKB-KW"/>
</dbReference>
<keyword evidence="3" id="KW-0805">Transcription regulation</keyword>
<dbReference type="SMART" id="SM00345">
    <property type="entry name" value="HTH_GNTR"/>
    <property type="match status" value="1"/>
</dbReference>
<feature type="domain" description="HTH gntR-type" evidence="6">
    <location>
        <begin position="18"/>
        <end position="86"/>
    </location>
</feature>
<dbReference type="SUPFAM" id="SSF53383">
    <property type="entry name" value="PLP-dependent transferases"/>
    <property type="match status" value="1"/>
</dbReference>
<name>A9KNS4_LACP7</name>
<dbReference type="InterPro" id="IPR036390">
    <property type="entry name" value="WH_DNA-bd_sf"/>
</dbReference>
<sequence>MIKDGYNSMIYIQENSDDPMYLQIYYQIKEDIVQGNIVPEERLPGIRTLAQTLGIARNTVSRAYAQLAVEGYAESRHGSGFFVLDVSNKVTERNYVTQDTDILSDERLKLKQSVCLYDFQYGGLPHEQFPFKLWRKYTSQILLSSQKDVVNQYPDKQGDLLLRQEIKKYLHRSRGMICLEEQIIIGSGLHYSLDILCKILFKENNTIAMEEPGYNGARDVFINNNYNLYPIPANKDGIILSSIHCSGACAAYVTPSHQFPYGTVMPIYQRKELLNWAIDNDAYIIEDDYDSELRYDANPVPSLHSLDIDDRTIYIGTFSKSLSPSVRVNYMVLPVRLLTRYYSLFRSYNSPVSWLTQRVLADYMRDGNYERHVRKMCLTYKRRHDVLVREATKLFGSKVILYGRGAGLHFVLVFSGGEEQEWLINQAEKVGVKVYPMIPFWNERNACPKNVIFLGYSLLSEQEIRRGIALLQSAWFGVLP</sequence>
<evidence type="ECO:0000259" key="6">
    <source>
        <dbReference type="PROSITE" id="PS50949"/>
    </source>
</evidence>
<proteinExistence type="inferred from homology"/>
<dbReference type="KEGG" id="cpy:Cphy_1297"/>
<comment type="similarity">
    <text evidence="1">In the C-terminal section; belongs to the class-I pyridoxal-phosphate-dependent aminotransferase family.</text>
</comment>
<protein>
    <submittedName>
        <fullName evidence="7">Putative transcriptional regulator, GntR family</fullName>
    </submittedName>
</protein>